<dbReference type="SUPFAM" id="SSF52540">
    <property type="entry name" value="P-loop containing nucleoside triphosphate hydrolases"/>
    <property type="match status" value="1"/>
</dbReference>
<evidence type="ECO:0000256" key="6">
    <source>
        <dbReference type="ARBA" id="ARBA00022741"/>
    </source>
</evidence>
<dbReference type="GO" id="GO:0016787">
    <property type="term" value="F:hydrolase activity"/>
    <property type="evidence" value="ECO:0007669"/>
    <property type="project" value="UniProtKB-KW"/>
</dbReference>
<organism evidence="16 17">
    <name type="scientific">Trichinella pseudospiralis</name>
    <name type="common">Parasitic roundworm</name>
    <dbReference type="NCBI Taxonomy" id="6337"/>
    <lineage>
        <taxon>Eukaryota</taxon>
        <taxon>Metazoa</taxon>
        <taxon>Ecdysozoa</taxon>
        <taxon>Nematoda</taxon>
        <taxon>Enoplea</taxon>
        <taxon>Dorylaimia</taxon>
        <taxon>Trichinellida</taxon>
        <taxon>Trichinellidae</taxon>
        <taxon>Trichinella</taxon>
    </lineage>
</organism>
<evidence type="ECO:0000256" key="10">
    <source>
        <dbReference type="ARBA" id="ARBA00022833"/>
    </source>
</evidence>
<dbReference type="AlphaFoldDB" id="A0A0V1FDP0"/>
<evidence type="ECO:0000256" key="11">
    <source>
        <dbReference type="ARBA" id="ARBA00022840"/>
    </source>
</evidence>
<dbReference type="GO" id="GO:0005524">
    <property type="term" value="F:ATP binding"/>
    <property type="evidence" value="ECO:0007669"/>
    <property type="project" value="UniProtKB-KW"/>
</dbReference>
<dbReference type="Gene3D" id="3.40.50.300">
    <property type="entry name" value="P-loop containing nucleotide triphosphate hydrolases"/>
    <property type="match status" value="2"/>
</dbReference>
<feature type="compositionally biased region" description="Basic and acidic residues" evidence="12">
    <location>
        <begin position="737"/>
        <end position="749"/>
    </location>
</feature>
<dbReference type="FunFam" id="3.40.50.300:FF:000097">
    <property type="entry name" value="Regulator of nonsense transcripts 1"/>
    <property type="match status" value="1"/>
</dbReference>
<dbReference type="GO" id="GO:0003678">
    <property type="term" value="F:DNA helicase activity"/>
    <property type="evidence" value="ECO:0007669"/>
    <property type="project" value="UniProtKB-EC"/>
</dbReference>
<keyword evidence="7" id="KW-0863">Zinc-finger</keyword>
<dbReference type="Gene3D" id="6.10.140.1240">
    <property type="match status" value="1"/>
</dbReference>
<evidence type="ECO:0000256" key="2">
    <source>
        <dbReference type="ARBA" id="ARBA00007913"/>
    </source>
</evidence>
<evidence type="ECO:0000256" key="1">
    <source>
        <dbReference type="ARBA" id="ARBA00004496"/>
    </source>
</evidence>
<keyword evidence="10" id="KW-0862">Zinc</keyword>
<evidence type="ECO:0000256" key="9">
    <source>
        <dbReference type="ARBA" id="ARBA00022806"/>
    </source>
</evidence>
<feature type="region of interest" description="Disordered" evidence="12">
    <location>
        <begin position="808"/>
        <end position="834"/>
    </location>
</feature>
<dbReference type="GO" id="GO:0003724">
    <property type="term" value="F:RNA helicase activity"/>
    <property type="evidence" value="ECO:0007669"/>
    <property type="project" value="TreeGrafter"/>
</dbReference>
<dbReference type="Pfam" id="PF18141">
    <property type="entry name" value="UPF1_1B_dom"/>
    <property type="match status" value="1"/>
</dbReference>
<keyword evidence="9" id="KW-0347">Helicase</keyword>
<comment type="subcellular location">
    <subcellularLocation>
        <location evidence="1">Cytoplasm</location>
    </subcellularLocation>
</comment>
<dbReference type="Proteomes" id="UP000054995">
    <property type="component" value="Unassembled WGS sequence"/>
</dbReference>
<dbReference type="CDD" id="cd21407">
    <property type="entry name" value="1B_UPF1-like"/>
    <property type="match status" value="1"/>
</dbReference>
<dbReference type="InterPro" id="IPR041677">
    <property type="entry name" value="DNA2/NAM7_AAA_11"/>
</dbReference>
<evidence type="ECO:0000256" key="4">
    <source>
        <dbReference type="ARBA" id="ARBA00022490"/>
    </source>
</evidence>
<dbReference type="Pfam" id="PF13086">
    <property type="entry name" value="AAA_11"/>
    <property type="match status" value="1"/>
</dbReference>
<reference evidence="16 17" key="1">
    <citation type="submission" date="2015-01" db="EMBL/GenBank/DDBJ databases">
        <title>Evolution of Trichinella species and genotypes.</title>
        <authorList>
            <person name="Korhonen P.K."/>
            <person name="Edoardo P."/>
            <person name="Giuseppe L.R."/>
            <person name="Gasser R.B."/>
        </authorList>
    </citation>
    <scope>NUCLEOTIDE SEQUENCE [LARGE SCALE GENOMIC DNA]</scope>
    <source>
        <strain evidence="16">ISS470</strain>
    </source>
</reference>
<evidence type="ECO:0000259" key="13">
    <source>
        <dbReference type="Pfam" id="PF13086"/>
    </source>
</evidence>
<gene>
    <name evidence="16" type="primary">Upf1</name>
    <name evidence="16" type="ORF">T4D_9459</name>
</gene>
<dbReference type="GO" id="GO:0000184">
    <property type="term" value="P:nuclear-transcribed mRNA catabolic process, nonsense-mediated decay"/>
    <property type="evidence" value="ECO:0007669"/>
    <property type="project" value="TreeGrafter"/>
</dbReference>
<keyword evidence="17" id="KW-1185">Reference proteome</keyword>
<dbReference type="InterPro" id="IPR047187">
    <property type="entry name" value="SF1_C_Upf1"/>
</dbReference>
<dbReference type="InterPro" id="IPR045055">
    <property type="entry name" value="DNA2/NAM7-like"/>
</dbReference>
<dbReference type="Gene3D" id="2.40.30.230">
    <property type="match status" value="1"/>
</dbReference>
<evidence type="ECO:0000256" key="12">
    <source>
        <dbReference type="SAM" id="MobiDB-lite"/>
    </source>
</evidence>
<keyword evidence="5" id="KW-0479">Metal-binding</keyword>
<dbReference type="CDD" id="cd18808">
    <property type="entry name" value="SF1_C_Upf1"/>
    <property type="match status" value="1"/>
</dbReference>
<dbReference type="PANTHER" id="PTHR10887">
    <property type="entry name" value="DNA2/NAM7 HELICASE FAMILY"/>
    <property type="match status" value="1"/>
</dbReference>
<dbReference type="InterPro" id="IPR040812">
    <property type="entry name" value="UPF1_1B_dom"/>
</dbReference>
<dbReference type="InterPro" id="IPR027417">
    <property type="entry name" value="P-loop_NTPase"/>
</dbReference>
<feature type="domain" description="DNA2/NAM7 helicase helicase" evidence="13">
    <location>
        <begin position="318"/>
        <end position="416"/>
    </location>
</feature>
<comment type="caution">
    <text evidence="16">The sequence shown here is derived from an EMBL/GenBank/DDBJ whole genome shotgun (WGS) entry which is preliminary data.</text>
</comment>
<dbReference type="EC" id="3.6.4.12" evidence="3"/>
<evidence type="ECO:0000259" key="14">
    <source>
        <dbReference type="Pfam" id="PF13087"/>
    </source>
</evidence>
<dbReference type="Pfam" id="PF13087">
    <property type="entry name" value="AAA_12"/>
    <property type="match status" value="1"/>
</dbReference>
<feature type="domain" description="UPF1" evidence="15">
    <location>
        <begin position="45"/>
        <end position="133"/>
    </location>
</feature>
<evidence type="ECO:0000256" key="7">
    <source>
        <dbReference type="ARBA" id="ARBA00022771"/>
    </source>
</evidence>
<evidence type="ECO:0000259" key="15">
    <source>
        <dbReference type="Pfam" id="PF18141"/>
    </source>
</evidence>
<dbReference type="GO" id="GO:0005737">
    <property type="term" value="C:cytoplasm"/>
    <property type="evidence" value="ECO:0007669"/>
    <property type="project" value="UniProtKB-SubCell"/>
</dbReference>
<accession>A0A0V1FDP0</accession>
<evidence type="ECO:0000313" key="17">
    <source>
        <dbReference type="Proteomes" id="UP000054995"/>
    </source>
</evidence>
<feature type="region of interest" description="Disordered" evidence="12">
    <location>
        <begin position="729"/>
        <end position="750"/>
    </location>
</feature>
<keyword evidence="8" id="KW-0378">Hydrolase</keyword>
<feature type="domain" description="DNA2/NAM7 helicase-like C-terminal" evidence="14">
    <location>
        <begin position="425"/>
        <end position="621"/>
    </location>
</feature>
<dbReference type="EMBL" id="JYDT01000120">
    <property type="protein sequence ID" value="KRY84180.1"/>
    <property type="molecule type" value="Genomic_DNA"/>
</dbReference>
<evidence type="ECO:0000256" key="5">
    <source>
        <dbReference type="ARBA" id="ARBA00022723"/>
    </source>
</evidence>
<dbReference type="CDD" id="cd18039">
    <property type="entry name" value="DEXXQc_UPF1"/>
    <property type="match status" value="1"/>
</dbReference>
<dbReference type="PANTHER" id="PTHR10887:SF364">
    <property type="entry name" value="REGULATOR OF NONSENSE TRANSCRIPTS 1"/>
    <property type="match status" value="1"/>
</dbReference>
<protein>
    <recommendedName>
        <fullName evidence="3">DNA helicase</fullName>
        <ecNumber evidence="3">3.6.4.12</ecNumber>
    </recommendedName>
</protein>
<comment type="similarity">
    <text evidence="2">Belongs to the DNA2/NAM7 helicase family.</text>
</comment>
<dbReference type="GO" id="GO:0008270">
    <property type="term" value="F:zinc ion binding"/>
    <property type="evidence" value="ECO:0007669"/>
    <property type="project" value="UniProtKB-KW"/>
</dbReference>
<keyword evidence="11" id="KW-0067">ATP-binding</keyword>
<dbReference type="InterPro" id="IPR041679">
    <property type="entry name" value="DNA2/NAM7-like_C"/>
</dbReference>
<evidence type="ECO:0000313" key="16">
    <source>
        <dbReference type="EMBL" id="KRY84180.1"/>
    </source>
</evidence>
<sequence length="834" mass="93951">MLYSVMLSLNLLIPYQNAEHYREALGQLIFKEADYARQLKADCIQHNVTVRWSISPRRRRVAYFEFNKIWDTDVKLLPGDELILNSNFNENDWKASGRVIQVPENFGEEVGIELMKARDAPPPEVTDGYTVSFGWRSIQSDRMFTALKNLGVESCVSSAIYCKILGHDYEEPPLNISCPTDYLVPGLDELNHSQIMAVREVLTRSISLIQVWSPWNREDGDIRIDCLPFGQGWWNSDIPGTGKTVTSASIVYHLAKAGGTPILVCAPSNVAVDHLAEKINRTGLKVIRMCAKSREAIDSPVNFLALHNQVRNLEGQEELRKLWQLKENIGKLSTEDEKRFRLLRGKCERDLLKDADVICCTCVAAGESKLKDIKFRTVLIDESAQATEPECLIPIVTGARQVILVGDHCQLGPVVMCKEAAVCGLNQSLFERLLILGNRPIRLQVQYRMHPLLSLLPSNLFYEGTLQNGVTEQERTLERVDFRWPNPTVPMFFWCTANQEEISSSGTSFLNRAEASYIEKVATKFLRSGIRADQIGIITPYEGQRAYIVQHMLLSGPLNSQLYEEIEVANVDAFQGREKDFILLSCVRSNKHSEIGFLNDPRRLNVALTRARYGLIIVGNPKVLSRQPMWHSLLKFCKENHCLFDGPLNALREYKGDFNNRKSKLPVSKTVTIKDMLVNNYNPNRNEQPDSPQVSSSCSDELSLMSMGYSEAMLSILKTFDPLFQRSMSTLPTTSEGDAKEGGEVRDCQMPKIQPVSGCRLLSPDRTSTSSGQLISFQSQSDFNQEVEIDESLRIQFESMVLSEYFDDSPNEAASSSDRIDDGSSSGFHPASQQ</sequence>
<dbReference type="OrthoDB" id="6513042at2759"/>
<evidence type="ECO:0000256" key="3">
    <source>
        <dbReference type="ARBA" id="ARBA00012551"/>
    </source>
</evidence>
<keyword evidence="6" id="KW-0547">Nucleotide-binding</keyword>
<keyword evidence="4" id="KW-0963">Cytoplasm</keyword>
<name>A0A0V1FDP0_TRIPS</name>
<evidence type="ECO:0000256" key="8">
    <source>
        <dbReference type="ARBA" id="ARBA00022801"/>
    </source>
</evidence>
<proteinExistence type="inferred from homology"/>